<dbReference type="InterPro" id="IPR057823">
    <property type="entry name" value="WWE_RCD1"/>
</dbReference>
<organism evidence="6 7">
    <name type="scientific">Trifolium subterraneum</name>
    <name type="common">Subterranean clover</name>
    <dbReference type="NCBI Taxonomy" id="3900"/>
    <lineage>
        <taxon>Eukaryota</taxon>
        <taxon>Viridiplantae</taxon>
        <taxon>Streptophyta</taxon>
        <taxon>Embryophyta</taxon>
        <taxon>Tracheophyta</taxon>
        <taxon>Spermatophyta</taxon>
        <taxon>Magnoliopsida</taxon>
        <taxon>eudicotyledons</taxon>
        <taxon>Gunneridae</taxon>
        <taxon>Pentapetalae</taxon>
        <taxon>rosids</taxon>
        <taxon>fabids</taxon>
        <taxon>Fabales</taxon>
        <taxon>Fabaceae</taxon>
        <taxon>Papilionoideae</taxon>
        <taxon>50 kb inversion clade</taxon>
        <taxon>NPAAA clade</taxon>
        <taxon>Hologalegina</taxon>
        <taxon>IRL clade</taxon>
        <taxon>Trifolieae</taxon>
        <taxon>Trifolium</taxon>
    </lineage>
</organism>
<evidence type="ECO:0000256" key="1">
    <source>
        <dbReference type="ARBA" id="ARBA00004123"/>
    </source>
</evidence>
<evidence type="ECO:0000259" key="5">
    <source>
        <dbReference type="PROSITE" id="PS51879"/>
    </source>
</evidence>
<dbReference type="Pfam" id="PF23467">
    <property type="entry name" value="WWE_5"/>
    <property type="match status" value="1"/>
</dbReference>
<sequence>MEPNPAKALDGAALSLKRKRATQCVAHLTGASAPSNLIIKQMRLVGDEGKPADSGPGISRSLVRYYLNYKKSGMPKRLMFYKNGEWFDYPKDAVDLVKKNFEIKKAAVEVELGGHNVVLDFLHMYSVDLKTGLQQPIAWTDELGCCFFPEVFAAIEQEQDVDLDAYTESAYGKLDIDSVQKMFLTGMTTLGVTNADIVEIYRSSAQLFCIWHFYGFPVQYCAPYCDVDESGIKHLVLCRVIMGNMEILRPGSGQLRPSGCEYDNGVDDIQHPKYYVVWNMNINTHIYPEFVVSFKAALDAEGNVCSNESKKNGSGDSTVDTGKAASVPANTRRTPKSPWLPFPVLFAAIRNRVPPNVMFLIRPHYAQLMSKKISRADFVMKLRDQMVNQTNQTLSKSEAF</sequence>
<dbReference type="PANTHER" id="PTHR32263:SF5">
    <property type="entry name" value="INACTIVE POLY [ADP-RIBOSE] POLYMERASE SRO1-RELATED"/>
    <property type="match status" value="1"/>
</dbReference>
<dbReference type="GO" id="GO:0005634">
    <property type="term" value="C:nucleus"/>
    <property type="evidence" value="ECO:0007669"/>
    <property type="project" value="UniProtKB-SubCell"/>
</dbReference>
<dbReference type="SUPFAM" id="SSF56399">
    <property type="entry name" value="ADP-ribosylation"/>
    <property type="match status" value="1"/>
</dbReference>
<feature type="domain" description="WWE" evidence="4">
    <location>
        <begin position="64"/>
        <end position="139"/>
    </location>
</feature>
<keyword evidence="7" id="KW-1185">Reference proteome</keyword>
<dbReference type="InterPro" id="IPR004170">
    <property type="entry name" value="WWE_dom"/>
</dbReference>
<evidence type="ECO:0000256" key="3">
    <source>
        <dbReference type="SAM" id="MobiDB-lite"/>
    </source>
</evidence>
<evidence type="ECO:0008006" key="8">
    <source>
        <dbReference type="Google" id="ProtNLM"/>
    </source>
</evidence>
<dbReference type="PROSITE" id="PS50918">
    <property type="entry name" value="WWE"/>
    <property type="match status" value="1"/>
</dbReference>
<evidence type="ECO:0000313" key="6">
    <source>
        <dbReference type="EMBL" id="GAU41476.1"/>
    </source>
</evidence>
<feature type="region of interest" description="Disordered" evidence="3">
    <location>
        <begin position="306"/>
        <end position="333"/>
    </location>
</feature>
<evidence type="ECO:0000256" key="2">
    <source>
        <dbReference type="ARBA" id="ARBA00023242"/>
    </source>
</evidence>
<dbReference type="AlphaFoldDB" id="A0A2Z6NCR1"/>
<dbReference type="PROSITE" id="PS51879">
    <property type="entry name" value="RST"/>
    <property type="match status" value="1"/>
</dbReference>
<dbReference type="OrthoDB" id="6133115at2759"/>
<feature type="domain" description="RST" evidence="5">
    <location>
        <begin position="333"/>
        <end position="400"/>
    </location>
</feature>
<accession>A0A2Z6NCR1</accession>
<dbReference type="Pfam" id="PF12174">
    <property type="entry name" value="RST"/>
    <property type="match status" value="1"/>
</dbReference>
<name>A0A2Z6NCR1_TRISU</name>
<dbReference type="EMBL" id="DF973865">
    <property type="protein sequence ID" value="GAU41476.1"/>
    <property type="molecule type" value="Genomic_DNA"/>
</dbReference>
<dbReference type="InterPro" id="IPR044964">
    <property type="entry name" value="RCD1/SRO1-5"/>
</dbReference>
<keyword evidence="2" id="KW-0539">Nucleus</keyword>
<comment type="subcellular location">
    <subcellularLocation>
        <location evidence="1">Nucleus</location>
    </subcellularLocation>
</comment>
<dbReference type="PANTHER" id="PTHR32263">
    <property type="entry name" value="INACTIVE POLY [ADP-RIBOSE] POLYMERASE SRO4-RELATED"/>
    <property type="match status" value="1"/>
</dbReference>
<reference evidence="7" key="1">
    <citation type="journal article" date="2017" name="Front. Plant Sci.">
        <title>Climate Clever Clovers: New Paradigm to Reduce the Environmental Footprint of Ruminants by Breeding Low Methanogenic Forages Utilizing Haplotype Variation.</title>
        <authorList>
            <person name="Kaur P."/>
            <person name="Appels R."/>
            <person name="Bayer P.E."/>
            <person name="Keeble-Gagnere G."/>
            <person name="Wang J."/>
            <person name="Hirakawa H."/>
            <person name="Shirasawa K."/>
            <person name="Vercoe P."/>
            <person name="Stefanova K."/>
            <person name="Durmic Z."/>
            <person name="Nichols P."/>
            <person name="Revell C."/>
            <person name="Isobe S.N."/>
            <person name="Edwards D."/>
            <person name="Erskine W."/>
        </authorList>
    </citation>
    <scope>NUCLEOTIDE SEQUENCE [LARGE SCALE GENOMIC DNA]</scope>
    <source>
        <strain evidence="7">cv. Daliak</strain>
    </source>
</reference>
<dbReference type="Proteomes" id="UP000242715">
    <property type="component" value="Unassembled WGS sequence"/>
</dbReference>
<evidence type="ECO:0000313" key="7">
    <source>
        <dbReference type="Proteomes" id="UP000242715"/>
    </source>
</evidence>
<gene>
    <name evidence="6" type="ORF">TSUD_237260</name>
</gene>
<dbReference type="Gene3D" id="3.90.228.10">
    <property type="match status" value="1"/>
</dbReference>
<proteinExistence type="predicted"/>
<protein>
    <recommendedName>
        <fullName evidence="8">PARP catalytic domain-containing protein</fullName>
    </recommendedName>
</protein>
<dbReference type="InterPro" id="IPR022003">
    <property type="entry name" value="RST"/>
</dbReference>
<evidence type="ECO:0000259" key="4">
    <source>
        <dbReference type="PROSITE" id="PS50918"/>
    </source>
</evidence>